<evidence type="ECO:0000313" key="11">
    <source>
        <dbReference type="EMBL" id="ULU12230.1"/>
    </source>
</evidence>
<evidence type="ECO:0000256" key="2">
    <source>
        <dbReference type="ARBA" id="ARBA00005383"/>
    </source>
</evidence>
<dbReference type="Pfam" id="PF02891">
    <property type="entry name" value="zf-MIZ"/>
    <property type="match status" value="1"/>
</dbReference>
<dbReference type="EMBL" id="CP090891">
    <property type="protein sequence ID" value="ULU12230.1"/>
    <property type="molecule type" value="Genomic_DNA"/>
</dbReference>
<feature type="region of interest" description="Disordered" evidence="8">
    <location>
        <begin position="448"/>
        <end position="592"/>
    </location>
</feature>
<reference evidence="12 14" key="1">
    <citation type="submission" date="2022-04" db="EMBL/GenBank/DDBJ databases">
        <title>Chromosome-level reference genomes for two strains of Caenorhabditis briggsae: an improved platform for comparative genomics.</title>
        <authorList>
            <person name="Stevens L."/>
            <person name="Andersen E."/>
        </authorList>
    </citation>
    <scope>NUCLEOTIDE SEQUENCE [LARGE SCALE GENOMIC DNA]</scope>
    <source>
        <strain evidence="12">VX34</strain>
        <tissue evidence="12">Whole-organism</tissue>
    </source>
</reference>
<dbReference type="GO" id="GO:0008270">
    <property type="term" value="F:zinc ion binding"/>
    <property type="evidence" value="ECO:0007669"/>
    <property type="project" value="UniProtKB-KW"/>
</dbReference>
<name>A0AAE9IZT2_CAEBR</name>
<keyword evidence="14" id="KW-1185">Reference proteome</keyword>
<feature type="compositionally biased region" description="Polar residues" evidence="8">
    <location>
        <begin position="114"/>
        <end position="130"/>
    </location>
</feature>
<reference evidence="11 13" key="2">
    <citation type="submission" date="2022-05" db="EMBL/GenBank/DDBJ databases">
        <title>Chromosome-level reference genomes for two strains of Caenorhabditis briggsae: an improved platform for comparative genomics.</title>
        <authorList>
            <person name="Stevens L."/>
            <person name="Andersen E.C."/>
        </authorList>
    </citation>
    <scope>NUCLEOTIDE SEQUENCE [LARGE SCALE GENOMIC DNA]</scope>
    <source>
        <strain evidence="11">QX1410_ONT</strain>
        <tissue evidence="11">Whole-organism</tissue>
    </source>
</reference>
<evidence type="ECO:0000259" key="10">
    <source>
        <dbReference type="Pfam" id="PF14324"/>
    </source>
</evidence>
<dbReference type="InterPro" id="IPR013083">
    <property type="entry name" value="Znf_RING/FYVE/PHD"/>
</dbReference>
<sequence>MDYNGPKMIGLHGATYPFPINNGLSPEDNQQICSTIFSLKQHIAQQICSALGNRKRMNKNEHQKFLLESLYSNQQAQTLYQTIHSLHANGVLKLEMPPKTSRAQKPYDRPPQMPNGSRQPYGTHHYPQNPQMHNMVQMASHHNGYPMGHMQAPVKIYADPFDTVRLPFFDVLNCLLQPIELQANNNNNKQNKMVACSFQTTPDQNNRLSTRADAITPRFEIQLRFFNITEPAAQQKDDFPVNCSVRINDQQVTLPNIIPTNKPNAEPKRPSRPVNITQYVQNYRGFKRDHNIVIDWLSDRRVYAAGVYFVHRLNSDILFQRLDSNNGKHRSISATKEEVMKKLSGGEDDIAMDQLVISLLDPLSKIRMKTPVRCEDCTHLQCFDLMSYLMMNEKKPTWQCPVCSGYCPYDRLIVDDYFLDMLAKVDKNMTEVELKVDGSYEVIKEEEGVCLSDDDDDDDVKPNVNTGPSSSNAVPENGGKKKKPVTETDIITLDDSDDEDLNRGIQNSLNINHASERQSGSNGDRPKTPPPKKGNGAIEIITIDDSPPRPIAALAPQQPPMRQLSQQQLHNTAAPPSPAVLSAGHSPMGNGSTGVPTLQAAMDQIVERHTTQRMPHSSQSNLMQQAPVHMNYQHSYMNGQSSGPQTPTSQFGYTSMMPQPFQTQSGLIGRNNQMVHLQQQQHPSHQQHQQYQQHQQHPQHPQQQQGMMSPSYYSPQQIQNGSHLGPPRLIACPGPSNTSRLNFPTGHLVDNPPPPGVTVRNSRRPNSRVN</sequence>
<keyword evidence="5" id="KW-0863">Zinc-finger</keyword>
<keyword evidence="7" id="KW-0862">Zinc</keyword>
<evidence type="ECO:0000256" key="3">
    <source>
        <dbReference type="ARBA" id="ARBA00022679"/>
    </source>
</evidence>
<evidence type="ECO:0000256" key="7">
    <source>
        <dbReference type="ARBA" id="ARBA00022833"/>
    </source>
</evidence>
<evidence type="ECO:0000256" key="4">
    <source>
        <dbReference type="ARBA" id="ARBA00022723"/>
    </source>
</evidence>
<dbReference type="PANTHER" id="PTHR10782:SF94">
    <property type="entry name" value="SUPPRESSOR OF VARIEGATION 2-10, ISOFORM I"/>
    <property type="match status" value="1"/>
</dbReference>
<dbReference type="CDD" id="cd16650">
    <property type="entry name" value="SP-RING_PIAS-like"/>
    <property type="match status" value="1"/>
</dbReference>
<dbReference type="Proteomes" id="UP000829354">
    <property type="component" value="Chromosome I"/>
</dbReference>
<feature type="compositionally biased region" description="Polar residues" evidence="8">
    <location>
        <begin position="463"/>
        <end position="474"/>
    </location>
</feature>
<feature type="compositionally biased region" description="Low complexity" evidence="8">
    <location>
        <begin position="678"/>
        <end position="705"/>
    </location>
</feature>
<feature type="compositionally biased region" description="Polar residues" evidence="8">
    <location>
        <begin position="635"/>
        <end position="677"/>
    </location>
</feature>
<feature type="domain" description="PINIT" evidence="10">
    <location>
        <begin position="163"/>
        <end position="311"/>
    </location>
</feature>
<organism evidence="11 13">
    <name type="scientific">Caenorhabditis briggsae</name>
    <dbReference type="NCBI Taxonomy" id="6238"/>
    <lineage>
        <taxon>Eukaryota</taxon>
        <taxon>Metazoa</taxon>
        <taxon>Ecdysozoa</taxon>
        <taxon>Nematoda</taxon>
        <taxon>Chromadorea</taxon>
        <taxon>Rhabditida</taxon>
        <taxon>Rhabditina</taxon>
        <taxon>Rhabditomorpha</taxon>
        <taxon>Rhabditoidea</taxon>
        <taxon>Rhabditidae</taxon>
        <taxon>Peloderinae</taxon>
        <taxon>Caenorhabditis</taxon>
    </lineage>
</organism>
<feature type="domain" description="SP-RING-type" evidence="9">
    <location>
        <begin position="362"/>
        <end position="404"/>
    </location>
</feature>
<dbReference type="Gene3D" id="2.60.120.780">
    <property type="entry name" value="PINIT domain"/>
    <property type="match status" value="1"/>
</dbReference>
<feature type="region of interest" description="Disordered" evidence="8">
    <location>
        <begin position="635"/>
        <end position="770"/>
    </location>
</feature>
<evidence type="ECO:0000256" key="6">
    <source>
        <dbReference type="ARBA" id="ARBA00022786"/>
    </source>
</evidence>
<proteinExistence type="inferred from homology"/>
<evidence type="ECO:0000259" key="9">
    <source>
        <dbReference type="Pfam" id="PF02891"/>
    </source>
</evidence>
<dbReference type="FunFam" id="2.60.120.780:FF:000007">
    <property type="entry name" value="E3 SUMO-protein ligase gei-17"/>
    <property type="match status" value="1"/>
</dbReference>
<feature type="compositionally biased region" description="Polar residues" evidence="8">
    <location>
        <begin position="706"/>
        <end position="722"/>
    </location>
</feature>
<evidence type="ECO:0000313" key="12">
    <source>
        <dbReference type="EMBL" id="UMM13184.1"/>
    </source>
</evidence>
<dbReference type="Pfam" id="PF14324">
    <property type="entry name" value="PINIT"/>
    <property type="match status" value="1"/>
</dbReference>
<dbReference type="Proteomes" id="UP000827892">
    <property type="component" value="Chromosome I"/>
</dbReference>
<comment type="similarity">
    <text evidence="2">Belongs to the PIAS family.</text>
</comment>
<dbReference type="InterPro" id="IPR038654">
    <property type="entry name" value="PINIT_sf"/>
</dbReference>
<keyword evidence="4" id="KW-0479">Metal-binding</keyword>
<keyword evidence="6" id="KW-0833">Ubl conjugation pathway</keyword>
<dbReference type="EMBL" id="CP092620">
    <property type="protein sequence ID" value="UMM13184.1"/>
    <property type="molecule type" value="Genomic_DNA"/>
</dbReference>
<protein>
    <recommendedName>
        <fullName evidence="15">Protein CBR-GEI-17</fullName>
    </recommendedName>
</protein>
<feature type="compositionally biased region" description="Basic residues" evidence="8">
    <location>
        <begin position="761"/>
        <end position="770"/>
    </location>
</feature>
<evidence type="ECO:0008006" key="15">
    <source>
        <dbReference type="Google" id="ProtNLM"/>
    </source>
</evidence>
<evidence type="ECO:0000256" key="8">
    <source>
        <dbReference type="SAM" id="MobiDB-lite"/>
    </source>
</evidence>
<gene>
    <name evidence="11" type="ORF">L3Y34_015512</name>
    <name evidence="12" type="ORF">L5515_001590</name>
</gene>
<dbReference type="Gene3D" id="3.30.40.10">
    <property type="entry name" value="Zinc/RING finger domain, C3HC4 (zinc finger)"/>
    <property type="match status" value="1"/>
</dbReference>
<evidence type="ECO:0000313" key="14">
    <source>
        <dbReference type="Proteomes" id="UP000829354"/>
    </source>
</evidence>
<evidence type="ECO:0000256" key="5">
    <source>
        <dbReference type="ARBA" id="ARBA00022771"/>
    </source>
</evidence>
<feature type="region of interest" description="Disordered" evidence="8">
    <location>
        <begin position="96"/>
        <end position="130"/>
    </location>
</feature>
<accession>A0AAE9IZT2</accession>
<evidence type="ECO:0000313" key="13">
    <source>
        <dbReference type="Proteomes" id="UP000827892"/>
    </source>
</evidence>
<dbReference type="AlphaFoldDB" id="A0AAE9IZT2"/>
<evidence type="ECO:0000256" key="1">
    <source>
        <dbReference type="ARBA" id="ARBA00004718"/>
    </source>
</evidence>
<dbReference type="PANTHER" id="PTHR10782">
    <property type="entry name" value="ZINC FINGER MIZ DOMAIN-CONTAINING PROTEIN"/>
    <property type="match status" value="1"/>
</dbReference>
<comment type="pathway">
    <text evidence="1">Protein modification; protein sumoylation.</text>
</comment>
<dbReference type="InterPro" id="IPR023321">
    <property type="entry name" value="PINIT"/>
</dbReference>
<dbReference type="GO" id="GO:0016740">
    <property type="term" value="F:transferase activity"/>
    <property type="evidence" value="ECO:0007669"/>
    <property type="project" value="UniProtKB-KW"/>
</dbReference>
<feature type="compositionally biased region" description="Polar residues" evidence="8">
    <location>
        <begin position="504"/>
        <end position="522"/>
    </location>
</feature>
<dbReference type="InterPro" id="IPR004181">
    <property type="entry name" value="Znf_MIZ"/>
</dbReference>
<keyword evidence="3" id="KW-0808">Transferase</keyword>